<dbReference type="InterPro" id="IPR009057">
    <property type="entry name" value="Homeodomain-like_sf"/>
</dbReference>
<proteinExistence type="predicted"/>
<dbReference type="AlphaFoldDB" id="A0AAV8W486"/>
<dbReference type="Gene3D" id="1.10.10.60">
    <property type="entry name" value="Homeodomain-like"/>
    <property type="match status" value="1"/>
</dbReference>
<dbReference type="Pfam" id="PF05225">
    <property type="entry name" value="HTH_psq"/>
    <property type="match status" value="1"/>
</dbReference>
<name>A0AAV8W486_9CUCU</name>
<evidence type="ECO:0000256" key="1">
    <source>
        <dbReference type="ARBA" id="ARBA00004123"/>
    </source>
</evidence>
<protein>
    <recommendedName>
        <fullName evidence="2">HTH psq-type domain-containing protein</fullName>
    </recommendedName>
</protein>
<organism evidence="3 4">
    <name type="scientific">Exocentrus adspersus</name>
    <dbReference type="NCBI Taxonomy" id="1586481"/>
    <lineage>
        <taxon>Eukaryota</taxon>
        <taxon>Metazoa</taxon>
        <taxon>Ecdysozoa</taxon>
        <taxon>Arthropoda</taxon>
        <taxon>Hexapoda</taxon>
        <taxon>Insecta</taxon>
        <taxon>Pterygota</taxon>
        <taxon>Neoptera</taxon>
        <taxon>Endopterygota</taxon>
        <taxon>Coleoptera</taxon>
        <taxon>Polyphaga</taxon>
        <taxon>Cucujiformia</taxon>
        <taxon>Chrysomeloidea</taxon>
        <taxon>Cerambycidae</taxon>
        <taxon>Lamiinae</taxon>
        <taxon>Acanthocinini</taxon>
        <taxon>Exocentrus</taxon>
    </lineage>
</organism>
<gene>
    <name evidence="3" type="ORF">NQ315_013783</name>
</gene>
<dbReference type="SUPFAM" id="SSF46689">
    <property type="entry name" value="Homeodomain-like"/>
    <property type="match status" value="1"/>
</dbReference>
<dbReference type="GO" id="GO:0005634">
    <property type="term" value="C:nucleus"/>
    <property type="evidence" value="ECO:0007669"/>
    <property type="project" value="UniProtKB-SubCell"/>
</dbReference>
<evidence type="ECO:0000259" key="2">
    <source>
        <dbReference type="Pfam" id="PF05225"/>
    </source>
</evidence>
<comment type="caution">
    <text evidence="3">The sequence shown here is derived from an EMBL/GenBank/DDBJ whole genome shotgun (WGS) entry which is preliminary data.</text>
</comment>
<feature type="domain" description="HTH psq-type" evidence="2">
    <location>
        <begin position="19"/>
        <end position="58"/>
    </location>
</feature>
<evidence type="ECO:0000313" key="3">
    <source>
        <dbReference type="EMBL" id="KAJ8921309.1"/>
    </source>
</evidence>
<reference evidence="3 4" key="1">
    <citation type="journal article" date="2023" name="Insect Mol. Biol.">
        <title>Genome sequencing provides insights into the evolution of gene families encoding plant cell wall-degrading enzymes in longhorned beetles.</title>
        <authorList>
            <person name="Shin N.R."/>
            <person name="Okamura Y."/>
            <person name="Kirsch R."/>
            <person name="Pauchet Y."/>
        </authorList>
    </citation>
    <scope>NUCLEOTIDE SEQUENCE [LARGE SCALE GENOMIC DNA]</scope>
    <source>
        <strain evidence="3">EAD_L_NR</strain>
    </source>
</reference>
<evidence type="ECO:0000313" key="4">
    <source>
        <dbReference type="Proteomes" id="UP001159042"/>
    </source>
</evidence>
<dbReference type="GO" id="GO:0003677">
    <property type="term" value="F:DNA binding"/>
    <property type="evidence" value="ECO:0007669"/>
    <property type="project" value="InterPro"/>
</dbReference>
<dbReference type="Proteomes" id="UP001159042">
    <property type="component" value="Unassembled WGS sequence"/>
</dbReference>
<dbReference type="EMBL" id="JANEYG010000011">
    <property type="protein sequence ID" value="KAJ8921309.1"/>
    <property type="molecule type" value="Genomic_DNA"/>
</dbReference>
<comment type="subcellular location">
    <subcellularLocation>
        <location evidence="1">Nucleus</location>
    </subcellularLocation>
</comment>
<dbReference type="InterPro" id="IPR007889">
    <property type="entry name" value="HTH_Psq"/>
</dbReference>
<accession>A0AAV8W486</accession>
<sequence length="200" mass="23094">MPRQYKRKLGARRYANCDPATLEPALQKVAEDGWSLRRASAEYKIPFGTLRNTFREKTFIRHASLCGEWGFPLSILDVRNLAKNYLESKGRAITRFKDNMPGKDRVYGLLERHKNEISQKLATDIKKNLRETLKDFLACNVFNYDKTNLQDDPGKKKMLFRRGTKYPERVCNFTRTAITVMMCGSASGVLLPPYLRHLQG</sequence>
<keyword evidence="4" id="KW-1185">Reference proteome</keyword>